<sequence>MTSPCGKKIAIPASKKRKGPGSTSSSATTEVRHPFLQFLQGSQEKLFQILRARPLGVGRCIDWAALEKEDPEDITDDVPPSHEEPPSQPPPIHCPVYAAASYADISERLTRFE</sequence>
<dbReference type="Proteomes" id="UP000828251">
    <property type="component" value="Unassembled WGS sequence"/>
</dbReference>
<organism evidence="2 3">
    <name type="scientific">Gossypium stocksii</name>
    <dbReference type="NCBI Taxonomy" id="47602"/>
    <lineage>
        <taxon>Eukaryota</taxon>
        <taxon>Viridiplantae</taxon>
        <taxon>Streptophyta</taxon>
        <taxon>Embryophyta</taxon>
        <taxon>Tracheophyta</taxon>
        <taxon>Spermatophyta</taxon>
        <taxon>Magnoliopsida</taxon>
        <taxon>eudicotyledons</taxon>
        <taxon>Gunneridae</taxon>
        <taxon>Pentapetalae</taxon>
        <taxon>rosids</taxon>
        <taxon>malvids</taxon>
        <taxon>Malvales</taxon>
        <taxon>Malvaceae</taxon>
        <taxon>Malvoideae</taxon>
        <taxon>Gossypium</taxon>
    </lineage>
</organism>
<dbReference type="OrthoDB" id="10404832at2759"/>
<comment type="caution">
    <text evidence="2">The sequence shown here is derived from an EMBL/GenBank/DDBJ whole genome shotgun (WGS) entry which is preliminary data.</text>
</comment>
<proteinExistence type="predicted"/>
<reference evidence="2 3" key="1">
    <citation type="journal article" date="2021" name="Plant Biotechnol. J.">
        <title>Multi-omics assisted identification of the key and species-specific regulatory components of drought-tolerant mechanisms in Gossypium stocksii.</title>
        <authorList>
            <person name="Yu D."/>
            <person name="Ke L."/>
            <person name="Zhang D."/>
            <person name="Wu Y."/>
            <person name="Sun Y."/>
            <person name="Mei J."/>
            <person name="Sun J."/>
            <person name="Sun Y."/>
        </authorList>
    </citation>
    <scope>NUCLEOTIDE SEQUENCE [LARGE SCALE GENOMIC DNA]</scope>
    <source>
        <strain evidence="3">cv. E1</strain>
        <tissue evidence="2">Leaf</tissue>
    </source>
</reference>
<keyword evidence="3" id="KW-1185">Reference proteome</keyword>
<gene>
    <name evidence="2" type="ORF">J1N35_004970</name>
</gene>
<dbReference type="AlphaFoldDB" id="A0A9D3WEF6"/>
<dbReference type="EMBL" id="JAIQCV010000002">
    <property type="protein sequence ID" value="KAH1121810.1"/>
    <property type="molecule type" value="Genomic_DNA"/>
</dbReference>
<evidence type="ECO:0000256" key="1">
    <source>
        <dbReference type="SAM" id="MobiDB-lite"/>
    </source>
</evidence>
<protein>
    <submittedName>
        <fullName evidence="2">Uncharacterized protein</fullName>
    </submittedName>
</protein>
<evidence type="ECO:0000313" key="2">
    <source>
        <dbReference type="EMBL" id="KAH1121810.1"/>
    </source>
</evidence>
<accession>A0A9D3WEF6</accession>
<feature type="region of interest" description="Disordered" evidence="1">
    <location>
        <begin position="68"/>
        <end position="93"/>
    </location>
</feature>
<name>A0A9D3WEF6_9ROSI</name>
<feature type="region of interest" description="Disordered" evidence="1">
    <location>
        <begin position="1"/>
        <end position="30"/>
    </location>
</feature>
<evidence type="ECO:0000313" key="3">
    <source>
        <dbReference type="Proteomes" id="UP000828251"/>
    </source>
</evidence>